<name>A0A372IPC5_9BACT</name>
<accession>A0A372IPC5</accession>
<gene>
    <name evidence="1" type="ORF">D0Y96_08370</name>
</gene>
<comment type="caution">
    <text evidence="1">The sequence shown here is derived from an EMBL/GenBank/DDBJ whole genome shotgun (WGS) entry which is preliminary data.</text>
</comment>
<reference evidence="1 2" key="1">
    <citation type="submission" date="2018-08" db="EMBL/GenBank/DDBJ databases">
        <title>Acidipila sp. 4G-K13, an acidobacterium isolated from forest soil.</title>
        <authorList>
            <person name="Gao Z.-H."/>
            <person name="Qiu L.-H."/>
        </authorList>
    </citation>
    <scope>NUCLEOTIDE SEQUENCE [LARGE SCALE GENOMIC DNA]</scope>
    <source>
        <strain evidence="1 2">4G-K13</strain>
    </source>
</reference>
<proteinExistence type="predicted"/>
<dbReference type="Gene3D" id="1.20.120.330">
    <property type="entry name" value="Nucleotidyltransferases domain 2"/>
    <property type="match status" value="1"/>
</dbReference>
<keyword evidence="2" id="KW-1185">Reference proteome</keyword>
<evidence type="ECO:0000313" key="1">
    <source>
        <dbReference type="EMBL" id="RFU16755.1"/>
    </source>
</evidence>
<organism evidence="1 2">
    <name type="scientific">Paracidobacterium acidisoli</name>
    <dbReference type="NCBI Taxonomy" id="2303751"/>
    <lineage>
        <taxon>Bacteria</taxon>
        <taxon>Pseudomonadati</taxon>
        <taxon>Acidobacteriota</taxon>
        <taxon>Terriglobia</taxon>
        <taxon>Terriglobales</taxon>
        <taxon>Acidobacteriaceae</taxon>
        <taxon>Paracidobacterium</taxon>
    </lineage>
</organism>
<dbReference type="GO" id="GO:0003677">
    <property type="term" value="F:DNA binding"/>
    <property type="evidence" value="ECO:0007669"/>
    <property type="project" value="UniProtKB-KW"/>
</dbReference>
<dbReference type="EMBL" id="QVQT01000003">
    <property type="protein sequence ID" value="RFU16755.1"/>
    <property type="molecule type" value="Genomic_DNA"/>
</dbReference>
<evidence type="ECO:0000313" key="2">
    <source>
        <dbReference type="Proteomes" id="UP000264702"/>
    </source>
</evidence>
<keyword evidence="1" id="KW-0238">DNA-binding</keyword>
<dbReference type="AlphaFoldDB" id="A0A372IPC5"/>
<protein>
    <submittedName>
        <fullName evidence="1">DNA-binding protein</fullName>
    </submittedName>
</protein>
<dbReference type="OrthoDB" id="1493607at2"/>
<dbReference type="Proteomes" id="UP000264702">
    <property type="component" value="Unassembled WGS sequence"/>
</dbReference>
<sequence>MATVNRKDLQLLADLRLREARLLLKAGESSGAYYLAGYALECGLKARIAGNIPRHTFPDRKLANDAYTHDLTRLIKLANLSDILSERAGKDPVFQQNWLLATRWSEASRYSIYTEQDCRDFLNAIAEKRHGVMSWVKQHW</sequence>